<dbReference type="AlphaFoldDB" id="A0AAN3AA88"/>
<accession>A0AAN3AA88</accession>
<comment type="caution">
    <text evidence="1">The sequence shown here is derived from an EMBL/GenBank/DDBJ whole genome shotgun (WGS) entry which is preliminary data.</text>
</comment>
<dbReference type="EMBL" id="AAXF02000043">
    <property type="protein sequence ID" value="EDO12912.1"/>
    <property type="molecule type" value="Genomic_DNA"/>
</dbReference>
<organism evidence="1 2">
    <name type="scientific">Bacteroides ovatus (strain ATCC 8483 / DSM 1896 / JCM 5824 / BCRC 10623 / CCUG 4943 / NCTC 11153)</name>
    <dbReference type="NCBI Taxonomy" id="411476"/>
    <lineage>
        <taxon>Bacteria</taxon>
        <taxon>Pseudomonadati</taxon>
        <taxon>Bacteroidota</taxon>
        <taxon>Bacteroidia</taxon>
        <taxon>Bacteroidales</taxon>
        <taxon>Bacteroidaceae</taxon>
        <taxon>Bacteroides</taxon>
    </lineage>
</organism>
<dbReference type="Proteomes" id="UP000005475">
    <property type="component" value="Unassembled WGS sequence"/>
</dbReference>
<name>A0AAN3AA88_BACO1</name>
<protein>
    <submittedName>
        <fullName evidence="1">Uncharacterized protein</fullName>
    </submittedName>
</protein>
<reference evidence="2" key="2">
    <citation type="submission" date="2007-04" db="EMBL/GenBank/DDBJ databases">
        <title>Draft genome sequence of Bacteroides ovatus (ATCC 8483).</title>
        <authorList>
            <person name="Sudarsanam P."/>
            <person name="Ley R."/>
            <person name="Guruge J."/>
            <person name="Turnbaugh P.J."/>
            <person name="Mahowald M."/>
            <person name="Liep D."/>
            <person name="Gordon J."/>
        </authorList>
    </citation>
    <scope>NUCLEOTIDE SEQUENCE [LARGE SCALE GENOMIC DNA]</scope>
    <source>
        <strain evidence="2">ATCC 8483 / DSM 1896 / JCM 5824 / BCRC 10623 / CCUG 4943 / NCTC 11153</strain>
    </source>
</reference>
<evidence type="ECO:0000313" key="1">
    <source>
        <dbReference type="EMBL" id="EDO12912.1"/>
    </source>
</evidence>
<evidence type="ECO:0000313" key="2">
    <source>
        <dbReference type="Proteomes" id="UP000005475"/>
    </source>
</evidence>
<gene>
    <name evidence="1" type="ORF">BACOVA_01416</name>
</gene>
<proteinExistence type="predicted"/>
<sequence length="35" mass="4318">MFPCFFLFVYFCLRNRLQTVVIYSSIKKERKTVCH</sequence>
<reference evidence="1 2" key="1">
    <citation type="submission" date="2007-03" db="EMBL/GenBank/DDBJ databases">
        <authorList>
            <person name="Fulton L."/>
            <person name="Clifton S."/>
            <person name="Fulton B."/>
            <person name="Xu J."/>
            <person name="Minx P."/>
            <person name="Pepin K.H."/>
            <person name="Johnson M."/>
            <person name="Thiruvilangam P."/>
            <person name="Bhonagiri V."/>
            <person name="Nash W.E."/>
            <person name="Mardis E.R."/>
            <person name="Wilson R.K."/>
        </authorList>
    </citation>
    <scope>NUCLEOTIDE SEQUENCE [LARGE SCALE GENOMIC DNA]</scope>
    <source>
        <strain evidence="2">ATCC 8483 / DSM 1896 / JCM 5824 / BCRC 10623 / CCUG 4943 / NCTC 11153</strain>
    </source>
</reference>